<evidence type="ECO:0000256" key="1">
    <source>
        <dbReference type="ARBA" id="ARBA00022670"/>
    </source>
</evidence>
<feature type="signal peptide" evidence="5">
    <location>
        <begin position="1"/>
        <end position="26"/>
    </location>
</feature>
<dbReference type="Pfam" id="PF00089">
    <property type="entry name" value="Trypsin"/>
    <property type="match status" value="1"/>
</dbReference>
<dbReference type="PROSITE" id="PS50240">
    <property type="entry name" value="TRYPSIN_DOM"/>
    <property type="match status" value="1"/>
</dbReference>
<evidence type="ECO:0000313" key="8">
    <source>
        <dbReference type="Proteomes" id="UP000678499"/>
    </source>
</evidence>
<dbReference type="PANTHER" id="PTHR24276">
    <property type="entry name" value="POLYSERASE-RELATED"/>
    <property type="match status" value="1"/>
</dbReference>
<evidence type="ECO:0000256" key="5">
    <source>
        <dbReference type="SAM" id="SignalP"/>
    </source>
</evidence>
<name>A0A7R9GBS7_9CRUS</name>
<protein>
    <recommendedName>
        <fullName evidence="6">Peptidase S1 domain-containing protein</fullName>
    </recommendedName>
</protein>
<feature type="domain" description="Peptidase S1" evidence="6">
    <location>
        <begin position="60"/>
        <end position="309"/>
    </location>
</feature>
<dbReference type="InterPro" id="IPR009003">
    <property type="entry name" value="Peptidase_S1_PA"/>
</dbReference>
<feature type="chain" id="PRO_5036403240" description="Peptidase S1 domain-containing protein" evidence="5">
    <location>
        <begin position="27"/>
        <end position="315"/>
    </location>
</feature>
<evidence type="ECO:0000256" key="2">
    <source>
        <dbReference type="ARBA" id="ARBA00022801"/>
    </source>
</evidence>
<dbReference type="OrthoDB" id="6755574at2759"/>
<gene>
    <name evidence="7" type="ORF">NMOB1V02_LOCUS4304</name>
</gene>
<dbReference type="SUPFAM" id="SSF50494">
    <property type="entry name" value="Trypsin-like serine proteases"/>
    <property type="match status" value="1"/>
</dbReference>
<keyword evidence="4" id="KW-1015">Disulfide bond</keyword>
<dbReference type="SMART" id="SM00020">
    <property type="entry name" value="Tryp_SPc"/>
    <property type="match status" value="1"/>
</dbReference>
<keyword evidence="2" id="KW-0378">Hydrolase</keyword>
<evidence type="ECO:0000256" key="3">
    <source>
        <dbReference type="ARBA" id="ARBA00022825"/>
    </source>
</evidence>
<dbReference type="Proteomes" id="UP000678499">
    <property type="component" value="Unassembled WGS sequence"/>
</dbReference>
<dbReference type="InterPro" id="IPR050430">
    <property type="entry name" value="Peptidase_S1"/>
</dbReference>
<dbReference type="InterPro" id="IPR043504">
    <property type="entry name" value="Peptidase_S1_PA_chymotrypsin"/>
</dbReference>
<dbReference type="GO" id="GO:0006508">
    <property type="term" value="P:proteolysis"/>
    <property type="evidence" value="ECO:0007669"/>
    <property type="project" value="UniProtKB-KW"/>
</dbReference>
<dbReference type="GO" id="GO:0004252">
    <property type="term" value="F:serine-type endopeptidase activity"/>
    <property type="evidence" value="ECO:0007669"/>
    <property type="project" value="InterPro"/>
</dbReference>
<keyword evidence="8" id="KW-1185">Reference proteome</keyword>
<dbReference type="PANTHER" id="PTHR24276:SF91">
    <property type="entry name" value="AT26814P-RELATED"/>
    <property type="match status" value="1"/>
</dbReference>
<dbReference type="Gene3D" id="2.40.10.10">
    <property type="entry name" value="Trypsin-like serine proteases"/>
    <property type="match status" value="1"/>
</dbReference>
<keyword evidence="1" id="KW-0645">Protease</keyword>
<sequence length="315" mass="33845">MHTFASFVFILISAHFLVEFVQHGVAAVAVNFTANAETGAMMRRKKRMTGLLMSWHAQTAIGAPLTAYNNEFPFVVSIRVRRTHLCGGAIVSAFHVLTSSVCCMDVEPLAETAATVVAGSHRLLESDENEQSRKIASVSIHPRQLKVSGALYAYDACIAKLGKGLRLDETVSPVPLQPALPYMGTRFMPGTAAASLVCAGWGSFGPTHAVLSNYLQRMVFRVPQYEQQLIACRDIQGFDLETMMCISGSPLLGKHMCRGDMGNPLVAASSATGNVELVGIASSILGCGRTPTVFVSVNALADWIQSEISNKLPVK</sequence>
<dbReference type="AlphaFoldDB" id="A0A7R9GBS7"/>
<organism evidence="7">
    <name type="scientific">Notodromas monacha</name>
    <dbReference type="NCBI Taxonomy" id="399045"/>
    <lineage>
        <taxon>Eukaryota</taxon>
        <taxon>Metazoa</taxon>
        <taxon>Ecdysozoa</taxon>
        <taxon>Arthropoda</taxon>
        <taxon>Crustacea</taxon>
        <taxon>Oligostraca</taxon>
        <taxon>Ostracoda</taxon>
        <taxon>Podocopa</taxon>
        <taxon>Podocopida</taxon>
        <taxon>Cypridocopina</taxon>
        <taxon>Cypridoidea</taxon>
        <taxon>Cyprididae</taxon>
        <taxon>Notodromas</taxon>
    </lineage>
</organism>
<dbReference type="EMBL" id="CAJPEX010000649">
    <property type="protein sequence ID" value="CAG0916698.1"/>
    <property type="molecule type" value="Genomic_DNA"/>
</dbReference>
<evidence type="ECO:0000313" key="7">
    <source>
        <dbReference type="EMBL" id="CAD7276546.1"/>
    </source>
</evidence>
<evidence type="ECO:0000259" key="6">
    <source>
        <dbReference type="PROSITE" id="PS50240"/>
    </source>
</evidence>
<dbReference type="EMBL" id="OA882686">
    <property type="protein sequence ID" value="CAD7276546.1"/>
    <property type="molecule type" value="Genomic_DNA"/>
</dbReference>
<proteinExistence type="predicted"/>
<evidence type="ECO:0000256" key="4">
    <source>
        <dbReference type="ARBA" id="ARBA00023157"/>
    </source>
</evidence>
<dbReference type="InterPro" id="IPR001254">
    <property type="entry name" value="Trypsin_dom"/>
</dbReference>
<keyword evidence="5" id="KW-0732">Signal</keyword>
<reference evidence="7" key="1">
    <citation type="submission" date="2020-11" db="EMBL/GenBank/DDBJ databases">
        <authorList>
            <person name="Tran Van P."/>
        </authorList>
    </citation>
    <scope>NUCLEOTIDE SEQUENCE</scope>
</reference>
<accession>A0A7R9GBS7</accession>
<keyword evidence="3" id="KW-0720">Serine protease</keyword>